<keyword evidence="1" id="KW-0805">Transcription regulation</keyword>
<keyword evidence="6" id="KW-1185">Reference proteome</keyword>
<dbReference type="PANTHER" id="PTHR30146:SF109">
    <property type="entry name" value="HTH-TYPE TRANSCRIPTIONAL REGULATOR GALS"/>
    <property type="match status" value="1"/>
</dbReference>
<dbReference type="SUPFAM" id="SSF47413">
    <property type="entry name" value="lambda repressor-like DNA-binding domains"/>
    <property type="match status" value="1"/>
</dbReference>
<dbReference type="InterPro" id="IPR000843">
    <property type="entry name" value="HTH_LacI"/>
</dbReference>
<dbReference type="AlphaFoldDB" id="A0A1H5VU71"/>
<dbReference type="InterPro" id="IPR010982">
    <property type="entry name" value="Lambda_DNA-bd_dom_sf"/>
</dbReference>
<evidence type="ECO:0000256" key="1">
    <source>
        <dbReference type="ARBA" id="ARBA00023015"/>
    </source>
</evidence>
<accession>A0A1H5VU71</accession>
<dbReference type="SUPFAM" id="SSF53822">
    <property type="entry name" value="Periplasmic binding protein-like I"/>
    <property type="match status" value="1"/>
</dbReference>
<dbReference type="Pfam" id="PF00356">
    <property type="entry name" value="LacI"/>
    <property type="match status" value="1"/>
</dbReference>
<organism evidence="5 6">
    <name type="scientific">Bryocella elongata</name>
    <dbReference type="NCBI Taxonomy" id="863522"/>
    <lineage>
        <taxon>Bacteria</taxon>
        <taxon>Pseudomonadati</taxon>
        <taxon>Acidobacteriota</taxon>
        <taxon>Terriglobia</taxon>
        <taxon>Terriglobales</taxon>
        <taxon>Acidobacteriaceae</taxon>
        <taxon>Bryocella</taxon>
    </lineage>
</organism>
<evidence type="ECO:0000313" key="6">
    <source>
        <dbReference type="Proteomes" id="UP000236728"/>
    </source>
</evidence>
<evidence type="ECO:0000259" key="4">
    <source>
        <dbReference type="PROSITE" id="PS50932"/>
    </source>
</evidence>
<dbReference type="PANTHER" id="PTHR30146">
    <property type="entry name" value="LACI-RELATED TRANSCRIPTIONAL REPRESSOR"/>
    <property type="match status" value="1"/>
</dbReference>
<dbReference type="GO" id="GO:0003700">
    <property type="term" value="F:DNA-binding transcription factor activity"/>
    <property type="evidence" value="ECO:0007669"/>
    <property type="project" value="TreeGrafter"/>
</dbReference>
<dbReference type="EMBL" id="FNVA01000002">
    <property type="protein sequence ID" value="SEF90855.1"/>
    <property type="molecule type" value="Genomic_DNA"/>
</dbReference>
<dbReference type="Proteomes" id="UP000236728">
    <property type="component" value="Unassembled WGS sequence"/>
</dbReference>
<protein>
    <submittedName>
        <fullName evidence="5">Transcriptional regulator, LacI family</fullName>
    </submittedName>
</protein>
<dbReference type="GO" id="GO:0000976">
    <property type="term" value="F:transcription cis-regulatory region binding"/>
    <property type="evidence" value="ECO:0007669"/>
    <property type="project" value="TreeGrafter"/>
</dbReference>
<dbReference type="Gene3D" id="3.40.50.2300">
    <property type="match status" value="2"/>
</dbReference>
<dbReference type="Pfam" id="PF13377">
    <property type="entry name" value="Peripla_BP_3"/>
    <property type="match status" value="1"/>
</dbReference>
<dbReference type="Gene3D" id="1.10.260.40">
    <property type="entry name" value="lambda repressor-like DNA-binding domains"/>
    <property type="match status" value="1"/>
</dbReference>
<dbReference type="CDD" id="cd01392">
    <property type="entry name" value="HTH_LacI"/>
    <property type="match status" value="1"/>
</dbReference>
<sequence>MPRKPAAEAKPGEANRPVSLKMLAEYLDLSPATVSFVLNNAPNRSIPERTRERVREAAKKFGYKPSHIARSLQGSRTFTIGLLLPEIGNGYHSQVLEGAADVLMKNGYFFLTAHHRHKVDLVDEYPGLLISRGTEGLLFIDTHLDKPPSCPAVTIAAHAPLAGVANVVLDHERGAELALGHLYRLGHRRIVYMRGQEFSSDSRARWEATLHVARSLGLTIAPELVMSLDRDSHSPELGYERMQQLLMRRKDFTAVLCFNDVAAFGVIRALADAGLRVPDDVSVVGFDDILAAEFYTPRLTTIRQPLQQMGAAAASLLLEKIKGTKTAELTRIEPELIERESTAKASAAKKKT</sequence>
<reference evidence="5 6" key="1">
    <citation type="submission" date="2016-10" db="EMBL/GenBank/DDBJ databases">
        <authorList>
            <person name="de Groot N.N."/>
        </authorList>
    </citation>
    <scope>NUCLEOTIDE SEQUENCE [LARGE SCALE GENOMIC DNA]</scope>
    <source>
        <strain evidence="5 6">DSM 22489</strain>
    </source>
</reference>
<dbReference type="PROSITE" id="PS50932">
    <property type="entry name" value="HTH_LACI_2"/>
    <property type="match status" value="1"/>
</dbReference>
<dbReference type="InterPro" id="IPR046335">
    <property type="entry name" value="LacI/GalR-like_sensor"/>
</dbReference>
<dbReference type="SMART" id="SM00354">
    <property type="entry name" value="HTH_LACI"/>
    <property type="match status" value="1"/>
</dbReference>
<keyword evidence="3" id="KW-0804">Transcription</keyword>
<evidence type="ECO:0000313" key="5">
    <source>
        <dbReference type="EMBL" id="SEF90855.1"/>
    </source>
</evidence>
<dbReference type="CDD" id="cd06267">
    <property type="entry name" value="PBP1_LacI_sugar_binding-like"/>
    <property type="match status" value="1"/>
</dbReference>
<proteinExistence type="predicted"/>
<dbReference type="RefSeq" id="WP_235011424.1">
    <property type="nucleotide sequence ID" value="NZ_FNVA01000002.1"/>
</dbReference>
<dbReference type="InterPro" id="IPR028082">
    <property type="entry name" value="Peripla_BP_I"/>
</dbReference>
<gene>
    <name evidence="5" type="ORF">SAMN05421819_1316</name>
</gene>
<feature type="domain" description="HTH lacI-type" evidence="4">
    <location>
        <begin position="18"/>
        <end position="74"/>
    </location>
</feature>
<evidence type="ECO:0000256" key="2">
    <source>
        <dbReference type="ARBA" id="ARBA00023125"/>
    </source>
</evidence>
<keyword evidence="2" id="KW-0238">DNA-binding</keyword>
<name>A0A1H5VU71_9BACT</name>
<evidence type="ECO:0000256" key="3">
    <source>
        <dbReference type="ARBA" id="ARBA00023163"/>
    </source>
</evidence>